<evidence type="ECO:0008006" key="4">
    <source>
        <dbReference type="Google" id="ProtNLM"/>
    </source>
</evidence>
<evidence type="ECO:0000313" key="3">
    <source>
        <dbReference type="Proteomes" id="UP000509246"/>
    </source>
</evidence>
<dbReference type="KEGG" id="carm:CARM_0979"/>
<keyword evidence="3" id="KW-1185">Reference proteome</keyword>
<dbReference type="AlphaFoldDB" id="A0A7L5HRX1"/>
<keyword evidence="1" id="KW-0472">Membrane</keyword>
<dbReference type="EMBL" id="CP053825">
    <property type="protein sequence ID" value="QKF79884.1"/>
    <property type="molecule type" value="Genomic_DNA"/>
</dbReference>
<keyword evidence="1" id="KW-1133">Transmembrane helix</keyword>
<dbReference type="RefSeq" id="WP_139425950.1">
    <property type="nucleotide sequence ID" value="NZ_CBCSFY010000006.1"/>
</dbReference>
<gene>
    <name evidence="2" type="ORF">CARM_0979</name>
</gene>
<evidence type="ECO:0000256" key="1">
    <source>
        <dbReference type="SAM" id="Phobius"/>
    </source>
</evidence>
<proteinExistence type="predicted"/>
<evidence type="ECO:0000313" key="2">
    <source>
        <dbReference type="EMBL" id="QKF79884.1"/>
    </source>
</evidence>
<name>A0A7L5HRX1_9BACT</name>
<protein>
    <recommendedName>
        <fullName evidence="4">Type II secretion system protein</fullName>
    </recommendedName>
</protein>
<dbReference type="Proteomes" id="UP000509246">
    <property type="component" value="Chromosome"/>
</dbReference>
<organism evidence="2 3">
    <name type="scientific">Campylobacter armoricus</name>
    <dbReference type="NCBI Taxonomy" id="2505970"/>
    <lineage>
        <taxon>Bacteria</taxon>
        <taxon>Pseudomonadati</taxon>
        <taxon>Campylobacterota</taxon>
        <taxon>Epsilonproteobacteria</taxon>
        <taxon>Campylobacterales</taxon>
        <taxon>Campylobacteraceae</taxon>
        <taxon>Campylobacter</taxon>
    </lineage>
</organism>
<sequence length="98" mass="11627">MKQAFSLLELAFCIVILSFVFGFYYLIFINSSQKNINLNQRLFEEEKELIGKNIHYKKRDFKVNGYILLEYSSKDFNLKSLQPKDLTYKKAFSSETSF</sequence>
<dbReference type="GeneID" id="56586721"/>
<feature type="transmembrane region" description="Helical" evidence="1">
    <location>
        <begin position="7"/>
        <end position="27"/>
    </location>
</feature>
<keyword evidence="1" id="KW-0812">Transmembrane</keyword>
<accession>A0A7L5HRX1</accession>
<reference evidence="2 3" key="1">
    <citation type="submission" date="2020-05" db="EMBL/GenBank/DDBJ databases">
        <title>Complete genome sequencing of Campylobacter and Arcobacter type strains.</title>
        <authorList>
            <person name="Miller W.G."/>
            <person name="Yee E."/>
        </authorList>
    </citation>
    <scope>NUCLEOTIDE SEQUENCE [LARGE SCALE GENOMIC DNA]</scope>
    <source>
        <strain evidence="2 3">CCUG 73571</strain>
    </source>
</reference>